<feature type="transmembrane region" description="Helical" evidence="1">
    <location>
        <begin position="6"/>
        <end position="26"/>
    </location>
</feature>
<keyword evidence="1" id="KW-0812">Transmembrane</keyword>
<dbReference type="Pfam" id="PF11127">
    <property type="entry name" value="YgaP-like_TM"/>
    <property type="match status" value="1"/>
</dbReference>
<reference evidence="4" key="1">
    <citation type="submission" date="2015-08" db="EMBL/GenBank/DDBJ databases">
        <title>Fjat-14210 dsm16467.</title>
        <authorList>
            <person name="Liu B."/>
            <person name="Wang J."/>
            <person name="Zhu Y."/>
            <person name="Liu G."/>
            <person name="Chen Q."/>
            <person name="Chen Z."/>
            <person name="Lan J."/>
            <person name="Che J."/>
            <person name="Ge C."/>
            <person name="Shi H."/>
            <person name="Pan Z."/>
            <person name="Liu X."/>
        </authorList>
    </citation>
    <scope>NUCLEOTIDE SEQUENCE [LARGE SCALE GENOMIC DNA]</scope>
    <source>
        <strain evidence="4">DSM 16467</strain>
    </source>
</reference>
<accession>A0A0M0KQY1</accession>
<feature type="domain" description="Inner membrane protein YgaP-like transmembrane" evidence="2">
    <location>
        <begin position="1"/>
        <end position="68"/>
    </location>
</feature>
<evidence type="ECO:0000259" key="2">
    <source>
        <dbReference type="Pfam" id="PF11127"/>
    </source>
</evidence>
<proteinExistence type="predicted"/>
<sequence>MKQNIGTLNALIRITLGFTVLAWSIARLSRRPYKQSHLVYAMLGGMKIAEGFTRFCPLTYAYDKSQEKSKADEQPYLTTYNPS</sequence>
<protein>
    <recommendedName>
        <fullName evidence="2">Inner membrane protein YgaP-like transmembrane domain-containing protein</fullName>
    </recommendedName>
</protein>
<keyword evidence="1" id="KW-1133">Transmembrane helix</keyword>
<comment type="caution">
    <text evidence="3">The sequence shown here is derived from an EMBL/GenBank/DDBJ whole genome shotgun (WGS) entry which is preliminary data.</text>
</comment>
<organism evidence="3 4">
    <name type="scientific">Priestia koreensis</name>
    <dbReference type="NCBI Taxonomy" id="284581"/>
    <lineage>
        <taxon>Bacteria</taxon>
        <taxon>Bacillati</taxon>
        <taxon>Bacillota</taxon>
        <taxon>Bacilli</taxon>
        <taxon>Bacillales</taxon>
        <taxon>Bacillaceae</taxon>
        <taxon>Priestia</taxon>
    </lineage>
</organism>
<name>A0A0M0KQY1_9BACI</name>
<evidence type="ECO:0000313" key="3">
    <source>
        <dbReference type="EMBL" id="KOO41229.1"/>
    </source>
</evidence>
<keyword evidence="1" id="KW-0472">Membrane</keyword>
<gene>
    <name evidence="3" type="ORF">AMD01_20035</name>
</gene>
<evidence type="ECO:0000256" key="1">
    <source>
        <dbReference type="SAM" id="Phobius"/>
    </source>
</evidence>
<dbReference type="OrthoDB" id="5405951at2"/>
<dbReference type="Proteomes" id="UP000037558">
    <property type="component" value="Unassembled WGS sequence"/>
</dbReference>
<dbReference type="EMBL" id="LILC01000030">
    <property type="protein sequence ID" value="KOO41229.1"/>
    <property type="molecule type" value="Genomic_DNA"/>
</dbReference>
<evidence type="ECO:0000313" key="4">
    <source>
        <dbReference type="Proteomes" id="UP000037558"/>
    </source>
</evidence>
<dbReference type="PATRIC" id="fig|284581.3.peg.4397"/>
<dbReference type="InterPro" id="IPR021309">
    <property type="entry name" value="YgaP-like_TM"/>
</dbReference>
<keyword evidence="4" id="KW-1185">Reference proteome</keyword>
<dbReference type="AlphaFoldDB" id="A0A0M0KQY1"/>
<dbReference type="STRING" id="284581.AMD01_20035"/>
<dbReference type="RefSeq" id="WP_053403214.1">
    <property type="nucleotide sequence ID" value="NZ_CP061868.1"/>
</dbReference>